<dbReference type="InterPro" id="IPR036890">
    <property type="entry name" value="HATPase_C_sf"/>
</dbReference>
<evidence type="ECO:0000313" key="16">
    <source>
        <dbReference type="Proteomes" id="UP000450676"/>
    </source>
</evidence>
<dbReference type="PROSITE" id="PS50109">
    <property type="entry name" value="HIS_KIN"/>
    <property type="match status" value="1"/>
</dbReference>
<proteinExistence type="predicted"/>
<keyword evidence="16" id="KW-1185">Reference proteome</keyword>
<dbReference type="EC" id="2.7.13.3" evidence="3"/>
<evidence type="ECO:0000256" key="8">
    <source>
        <dbReference type="ARBA" id="ARBA00022777"/>
    </source>
</evidence>
<evidence type="ECO:0000256" key="6">
    <source>
        <dbReference type="ARBA" id="ARBA00022692"/>
    </source>
</evidence>
<evidence type="ECO:0000259" key="13">
    <source>
        <dbReference type="PROSITE" id="PS50109"/>
    </source>
</evidence>
<dbReference type="AlphaFoldDB" id="A0A7X4HCX3"/>
<dbReference type="SUPFAM" id="SSF47384">
    <property type="entry name" value="Homodimeric domain of signal transducing histidine kinase"/>
    <property type="match status" value="1"/>
</dbReference>
<accession>A0A7X4HCX3</accession>
<feature type="transmembrane region" description="Helical" evidence="12">
    <location>
        <begin position="12"/>
        <end position="33"/>
    </location>
</feature>
<keyword evidence="7" id="KW-0547">Nucleotide-binding</keyword>
<dbReference type="Proteomes" id="UP000450676">
    <property type="component" value="Unassembled WGS sequence"/>
</dbReference>
<dbReference type="SMART" id="SM00388">
    <property type="entry name" value="HisKA"/>
    <property type="match status" value="1"/>
</dbReference>
<comment type="catalytic activity">
    <reaction evidence="1">
        <text>ATP + protein L-histidine = ADP + protein N-phospho-L-histidine.</text>
        <dbReference type="EC" id="2.7.13.3"/>
    </reaction>
</comment>
<reference evidence="15 16" key="1">
    <citation type="submission" date="2019-12" db="EMBL/GenBank/DDBJ databases">
        <title>Novel species isolated from a subtropical stream in China.</title>
        <authorList>
            <person name="Lu H."/>
        </authorList>
    </citation>
    <scope>NUCLEOTIDE SEQUENCE [LARGE SCALE GENOMIC DNA]</scope>
    <source>
        <strain evidence="15 16">FT127W</strain>
    </source>
</reference>
<evidence type="ECO:0000256" key="3">
    <source>
        <dbReference type="ARBA" id="ARBA00012438"/>
    </source>
</evidence>
<dbReference type="RefSeq" id="WP_161072281.1">
    <property type="nucleotide sequence ID" value="NZ_CP086370.1"/>
</dbReference>
<dbReference type="CDD" id="cd00075">
    <property type="entry name" value="HATPase"/>
    <property type="match status" value="1"/>
</dbReference>
<evidence type="ECO:0000256" key="5">
    <source>
        <dbReference type="ARBA" id="ARBA00022679"/>
    </source>
</evidence>
<dbReference type="Gene3D" id="1.20.5.1040">
    <property type="entry name" value="Sensor protein qsec"/>
    <property type="match status" value="1"/>
</dbReference>
<dbReference type="GO" id="GO:0005886">
    <property type="term" value="C:plasma membrane"/>
    <property type="evidence" value="ECO:0007669"/>
    <property type="project" value="TreeGrafter"/>
</dbReference>
<feature type="domain" description="HAMP" evidence="14">
    <location>
        <begin position="177"/>
        <end position="229"/>
    </location>
</feature>
<evidence type="ECO:0000256" key="12">
    <source>
        <dbReference type="SAM" id="Phobius"/>
    </source>
</evidence>
<dbReference type="InterPro" id="IPR050428">
    <property type="entry name" value="TCS_sensor_his_kinase"/>
</dbReference>
<keyword evidence="6 12" id="KW-0812">Transmembrane</keyword>
<keyword evidence="9" id="KW-0067">ATP-binding</keyword>
<keyword evidence="5" id="KW-0808">Transferase</keyword>
<keyword evidence="10 12" id="KW-1133">Transmembrane helix</keyword>
<dbReference type="InterPro" id="IPR003594">
    <property type="entry name" value="HATPase_dom"/>
</dbReference>
<evidence type="ECO:0000256" key="7">
    <source>
        <dbReference type="ARBA" id="ARBA00022741"/>
    </source>
</evidence>
<keyword evidence="8 15" id="KW-0418">Kinase</keyword>
<dbReference type="GO" id="GO:0005524">
    <property type="term" value="F:ATP binding"/>
    <property type="evidence" value="ECO:0007669"/>
    <property type="project" value="UniProtKB-KW"/>
</dbReference>
<dbReference type="InterPro" id="IPR013727">
    <property type="entry name" value="2CSK_N"/>
</dbReference>
<keyword evidence="12" id="KW-0472">Membrane</keyword>
<dbReference type="Pfam" id="PF02518">
    <property type="entry name" value="HATPase_c"/>
    <property type="match status" value="1"/>
</dbReference>
<dbReference type="PANTHER" id="PTHR45436">
    <property type="entry name" value="SENSOR HISTIDINE KINASE YKOH"/>
    <property type="match status" value="1"/>
</dbReference>
<evidence type="ECO:0000256" key="10">
    <source>
        <dbReference type="ARBA" id="ARBA00022989"/>
    </source>
</evidence>
<evidence type="ECO:0000256" key="9">
    <source>
        <dbReference type="ARBA" id="ARBA00022840"/>
    </source>
</evidence>
<evidence type="ECO:0000259" key="14">
    <source>
        <dbReference type="PROSITE" id="PS50885"/>
    </source>
</evidence>
<dbReference type="InterPro" id="IPR003661">
    <property type="entry name" value="HisK_dim/P_dom"/>
</dbReference>
<dbReference type="InterPro" id="IPR003660">
    <property type="entry name" value="HAMP_dom"/>
</dbReference>
<keyword evidence="4" id="KW-0597">Phosphoprotein</keyword>
<dbReference type="CDD" id="cd00082">
    <property type="entry name" value="HisKA"/>
    <property type="match status" value="1"/>
</dbReference>
<comment type="subcellular location">
    <subcellularLocation>
        <location evidence="2">Membrane</location>
        <topology evidence="2">Multi-pass membrane protein</topology>
    </subcellularLocation>
</comment>
<sequence>MQDRPASLQGQLIRPVLAVVSLIWLVAAGAVWFDARHELDELLDARLAQAASLLLIQKFGDFDGDDIAPPPAGTEQYATALMFQVYQSGRLMLKSADAPSRPMMAGGAPAAQYATLSLAGASWRVYRAPDRTRALEVIVAERLDARREVLWAVLRSSLWPLAVALPLLAAATWWVVRRGTAPLRALSRAIMSRQPHALEPIADPGIPRELQPLLRSMNGLFQRIATLLDSERRFTADAAHELRTPIAAIRMQAQVAAAAAEPAARQHALGATIDGCDRATRLVEQLLTLARLEANGVTDQRCLDLRQLLRQVVAELAPQSAAKQQELSFDADRACLVQGNELLLAILCRNLIDNAIRYSPVKASVALRLRCDKDRFRLTIEDSGPGMAAADLLRVGERFFRVAGSGASGSGLGWSIARRIAAPHGFALCAEPSARLGGLAVGLSGPLLKQAAG</sequence>
<dbReference type="InterPro" id="IPR036097">
    <property type="entry name" value="HisK_dim/P_sf"/>
</dbReference>
<dbReference type="SUPFAM" id="SSF55874">
    <property type="entry name" value="ATPase domain of HSP90 chaperone/DNA topoisomerase II/histidine kinase"/>
    <property type="match status" value="1"/>
</dbReference>
<evidence type="ECO:0000313" key="15">
    <source>
        <dbReference type="EMBL" id="MYN07940.1"/>
    </source>
</evidence>
<dbReference type="Gene3D" id="1.10.287.130">
    <property type="match status" value="1"/>
</dbReference>
<dbReference type="Gene3D" id="3.30.565.10">
    <property type="entry name" value="Histidine kinase-like ATPase, C-terminal domain"/>
    <property type="match status" value="1"/>
</dbReference>
<dbReference type="SMART" id="SM00387">
    <property type="entry name" value="HATPase_c"/>
    <property type="match status" value="1"/>
</dbReference>
<evidence type="ECO:0000256" key="4">
    <source>
        <dbReference type="ARBA" id="ARBA00022553"/>
    </source>
</evidence>
<dbReference type="InterPro" id="IPR005467">
    <property type="entry name" value="His_kinase_dom"/>
</dbReference>
<gene>
    <name evidence="15" type="ORF">GTP77_11395</name>
</gene>
<name>A0A7X4HCX3_9BURK</name>
<feature type="domain" description="Histidine kinase" evidence="13">
    <location>
        <begin position="237"/>
        <end position="449"/>
    </location>
</feature>
<dbReference type="GO" id="GO:0000155">
    <property type="term" value="F:phosphorelay sensor kinase activity"/>
    <property type="evidence" value="ECO:0007669"/>
    <property type="project" value="InterPro"/>
</dbReference>
<dbReference type="Pfam" id="PF00512">
    <property type="entry name" value="HisKA"/>
    <property type="match status" value="1"/>
</dbReference>
<dbReference type="Pfam" id="PF08521">
    <property type="entry name" value="2CSK_N"/>
    <property type="match status" value="1"/>
</dbReference>
<keyword evidence="11" id="KW-0902">Two-component regulatory system</keyword>
<evidence type="ECO:0000256" key="2">
    <source>
        <dbReference type="ARBA" id="ARBA00004141"/>
    </source>
</evidence>
<evidence type="ECO:0000256" key="1">
    <source>
        <dbReference type="ARBA" id="ARBA00000085"/>
    </source>
</evidence>
<organism evidence="15 16">
    <name type="scientific">Pseudoduganella aquatica</name>
    <dbReference type="NCBI Taxonomy" id="2660641"/>
    <lineage>
        <taxon>Bacteria</taxon>
        <taxon>Pseudomonadati</taxon>
        <taxon>Pseudomonadota</taxon>
        <taxon>Betaproteobacteria</taxon>
        <taxon>Burkholderiales</taxon>
        <taxon>Oxalobacteraceae</taxon>
        <taxon>Telluria group</taxon>
        <taxon>Pseudoduganella</taxon>
    </lineage>
</organism>
<evidence type="ECO:0000256" key="11">
    <source>
        <dbReference type="ARBA" id="ARBA00023012"/>
    </source>
</evidence>
<dbReference type="PANTHER" id="PTHR45436:SF14">
    <property type="entry name" value="SENSOR PROTEIN QSEC"/>
    <property type="match status" value="1"/>
</dbReference>
<comment type="caution">
    <text evidence="15">The sequence shown here is derived from an EMBL/GenBank/DDBJ whole genome shotgun (WGS) entry which is preliminary data.</text>
</comment>
<dbReference type="PROSITE" id="PS50885">
    <property type="entry name" value="HAMP"/>
    <property type="match status" value="1"/>
</dbReference>
<protein>
    <recommendedName>
        <fullName evidence="3">histidine kinase</fullName>
        <ecNumber evidence="3">2.7.13.3</ecNumber>
    </recommendedName>
</protein>
<dbReference type="EMBL" id="WWCU01000010">
    <property type="protein sequence ID" value="MYN07940.1"/>
    <property type="molecule type" value="Genomic_DNA"/>
</dbReference>